<evidence type="ECO:0000313" key="4">
    <source>
        <dbReference type="EMBL" id="KAB1437254.1"/>
    </source>
</evidence>
<keyword evidence="5" id="KW-1185">Reference proteome</keyword>
<reference evidence="4 5" key="1">
    <citation type="journal article" date="2017" name="Int. J. Syst. Evol. Microbiol.">
        <title>Desulfovibrio senegalensis sp. nov., a mesophilic sulfate reducer isolated from marine sediment.</title>
        <authorList>
            <person name="Thioye A."/>
            <person name="Gam Z.B.A."/>
            <person name="Mbengue M."/>
            <person name="Cayol J.L."/>
            <person name="Joseph-Bartoli M."/>
            <person name="Toure-Kane C."/>
            <person name="Labat M."/>
        </authorList>
    </citation>
    <scope>NUCLEOTIDE SEQUENCE [LARGE SCALE GENOMIC DNA]</scope>
    <source>
        <strain evidence="4 5">DSM 101509</strain>
    </source>
</reference>
<protein>
    <submittedName>
        <fullName evidence="4">Hsp20/alpha crystallin family protein</fullName>
    </submittedName>
</protein>
<dbReference type="AlphaFoldDB" id="A0A6N6MWU8"/>
<dbReference type="Gene3D" id="2.60.40.790">
    <property type="match status" value="1"/>
</dbReference>
<evidence type="ECO:0000259" key="3">
    <source>
        <dbReference type="PROSITE" id="PS01031"/>
    </source>
</evidence>
<dbReference type="InterPro" id="IPR031107">
    <property type="entry name" value="Small_HSP"/>
</dbReference>
<organism evidence="4 5">
    <name type="scientific">Pseudodesulfovibrio senegalensis</name>
    <dbReference type="NCBI Taxonomy" id="1721087"/>
    <lineage>
        <taxon>Bacteria</taxon>
        <taxon>Pseudomonadati</taxon>
        <taxon>Thermodesulfobacteriota</taxon>
        <taxon>Desulfovibrionia</taxon>
        <taxon>Desulfovibrionales</taxon>
        <taxon>Desulfovibrionaceae</taxon>
    </lineage>
</organism>
<dbReference type="PROSITE" id="PS01031">
    <property type="entry name" value="SHSP"/>
    <property type="match status" value="1"/>
</dbReference>
<dbReference type="CDD" id="cd06464">
    <property type="entry name" value="ACD_sHsps-like"/>
    <property type="match status" value="1"/>
</dbReference>
<dbReference type="InterPro" id="IPR002068">
    <property type="entry name" value="A-crystallin/Hsp20_dom"/>
</dbReference>
<evidence type="ECO:0000313" key="5">
    <source>
        <dbReference type="Proteomes" id="UP000438699"/>
    </source>
</evidence>
<dbReference type="Pfam" id="PF00011">
    <property type="entry name" value="HSP20"/>
    <property type="match status" value="1"/>
</dbReference>
<comment type="similarity">
    <text evidence="1 2">Belongs to the small heat shock protein (HSP20) family.</text>
</comment>
<dbReference type="InterPro" id="IPR008978">
    <property type="entry name" value="HSP20-like_chaperone"/>
</dbReference>
<sequence>MGKMNWNPWMGLDMAAEELDQLMGEACPGGARGAAAVWKPVADMVEDRTGVTLRLDLPGVALEDVAVEIRGNELLVYGVRRSGSESSSNAFHVLERPCGPFARRFSLPVAVDRDSVCARLKHGVLTVTVERKSAERRIIPVD</sequence>
<feature type="domain" description="SHSP" evidence="3">
    <location>
        <begin position="32"/>
        <end position="142"/>
    </location>
</feature>
<dbReference type="PANTHER" id="PTHR11527">
    <property type="entry name" value="HEAT-SHOCK PROTEIN 20 FAMILY MEMBER"/>
    <property type="match status" value="1"/>
</dbReference>
<evidence type="ECO:0000256" key="1">
    <source>
        <dbReference type="PROSITE-ProRule" id="PRU00285"/>
    </source>
</evidence>
<dbReference type="Proteomes" id="UP000438699">
    <property type="component" value="Unassembled WGS sequence"/>
</dbReference>
<comment type="caution">
    <text evidence="4">The sequence shown here is derived from an EMBL/GenBank/DDBJ whole genome shotgun (WGS) entry which is preliminary data.</text>
</comment>
<name>A0A6N6MWU8_9BACT</name>
<dbReference type="EMBL" id="WAIE01000012">
    <property type="protein sequence ID" value="KAB1437254.1"/>
    <property type="molecule type" value="Genomic_DNA"/>
</dbReference>
<proteinExistence type="inferred from homology"/>
<dbReference type="SUPFAM" id="SSF49764">
    <property type="entry name" value="HSP20-like chaperones"/>
    <property type="match status" value="1"/>
</dbReference>
<accession>A0A6N6MWU8</accession>
<evidence type="ECO:0000256" key="2">
    <source>
        <dbReference type="RuleBase" id="RU003616"/>
    </source>
</evidence>
<gene>
    <name evidence="4" type="ORF">F8A88_15540</name>
</gene>